<evidence type="ECO:0000256" key="1">
    <source>
        <dbReference type="SAM" id="Phobius"/>
    </source>
</evidence>
<reference evidence="2" key="1">
    <citation type="submission" date="2015-06" db="EMBL/GenBank/DDBJ databases">
        <authorList>
            <person name="Liu B."/>
            <person name="Wang J."/>
            <person name="Zhu Y."/>
            <person name="Liu G."/>
            <person name="Chen Q."/>
            <person name="Zheng C."/>
            <person name="Che J."/>
            <person name="Ge C."/>
            <person name="Shi H."/>
            <person name="Pan Z."/>
            <person name="Liu X."/>
        </authorList>
    </citation>
    <scope>NUCLEOTIDE SEQUENCE [LARGE SCALE GENOMIC DNA]</scope>
    <source>
        <strain evidence="2">DSM 16346</strain>
    </source>
</reference>
<sequence>MNRYIGIFILTLIVVFLLFFILPMFIWRFTSDIDFVSYLVASLVLLATFIITQLFYIIDLLKGKK</sequence>
<dbReference type="Proteomes" id="UP000035996">
    <property type="component" value="Unassembled WGS sequence"/>
</dbReference>
<organism evidence="2 3">
    <name type="scientific">Guptibacillus hwajinpoensis</name>
    <dbReference type="NCBI Taxonomy" id="208199"/>
    <lineage>
        <taxon>Bacteria</taxon>
        <taxon>Bacillati</taxon>
        <taxon>Bacillota</taxon>
        <taxon>Bacilli</taxon>
        <taxon>Bacillales</taxon>
        <taxon>Guptibacillaceae</taxon>
        <taxon>Guptibacillus</taxon>
    </lineage>
</organism>
<proteinExistence type="predicted"/>
<dbReference type="RefSeq" id="WP_048309052.1">
    <property type="nucleotide sequence ID" value="NZ_CP119526.1"/>
</dbReference>
<gene>
    <name evidence="2" type="ORF">AB986_01135</name>
</gene>
<feature type="transmembrane region" description="Helical" evidence="1">
    <location>
        <begin position="35"/>
        <end position="58"/>
    </location>
</feature>
<keyword evidence="1" id="KW-0812">Transmembrane</keyword>
<keyword evidence="3" id="KW-1185">Reference proteome</keyword>
<dbReference type="EMBL" id="LELK01000001">
    <property type="protein sequence ID" value="KMM37968.1"/>
    <property type="molecule type" value="Genomic_DNA"/>
</dbReference>
<protein>
    <submittedName>
        <fullName evidence="2">Uncharacterized protein</fullName>
    </submittedName>
</protein>
<feature type="transmembrane region" description="Helical" evidence="1">
    <location>
        <begin position="7"/>
        <end position="29"/>
    </location>
</feature>
<evidence type="ECO:0000313" key="2">
    <source>
        <dbReference type="EMBL" id="KMM37968.1"/>
    </source>
</evidence>
<evidence type="ECO:0000313" key="3">
    <source>
        <dbReference type="Proteomes" id="UP000035996"/>
    </source>
</evidence>
<dbReference type="AlphaFoldDB" id="A0A0J6CY01"/>
<comment type="caution">
    <text evidence="2">The sequence shown here is derived from an EMBL/GenBank/DDBJ whole genome shotgun (WGS) entry which is preliminary data.</text>
</comment>
<accession>A0A0J6CY01</accession>
<dbReference type="STRING" id="157733.AB986_01135"/>
<keyword evidence="1" id="KW-1133">Transmembrane helix</keyword>
<name>A0A0J6CY01_9BACL</name>
<keyword evidence="1" id="KW-0472">Membrane</keyword>